<evidence type="ECO:0000313" key="2">
    <source>
        <dbReference type="EMBL" id="VEP14845.1"/>
    </source>
</evidence>
<evidence type="ECO:0000313" key="3">
    <source>
        <dbReference type="Proteomes" id="UP000320055"/>
    </source>
</evidence>
<feature type="domain" description="TniQ" evidence="1">
    <location>
        <begin position="31"/>
        <end position="148"/>
    </location>
</feature>
<dbReference type="Proteomes" id="UP000320055">
    <property type="component" value="Unassembled WGS sequence"/>
</dbReference>
<gene>
    <name evidence="2" type="ORF">H1P_2910006</name>
</gene>
<protein>
    <recommendedName>
        <fullName evidence="1">TniQ domain-containing protein</fullName>
    </recommendedName>
</protein>
<keyword evidence="3" id="KW-1185">Reference proteome</keyword>
<accession>A0A563VTW6</accession>
<dbReference type="RefSeq" id="WP_144873656.1">
    <property type="nucleotide sequence ID" value="NZ_LR214033.1"/>
</dbReference>
<reference evidence="2 3" key="1">
    <citation type="submission" date="2019-01" db="EMBL/GenBank/DDBJ databases">
        <authorList>
            <person name="Brito A."/>
        </authorList>
    </citation>
    <scope>NUCLEOTIDE SEQUENCE [LARGE SCALE GENOMIC DNA]</scope>
    <source>
        <strain evidence="2">1</strain>
    </source>
</reference>
<dbReference type="OrthoDB" id="455810at2"/>
<dbReference type="AlphaFoldDB" id="A0A563VTW6"/>
<dbReference type="Pfam" id="PF06527">
    <property type="entry name" value="TniQ"/>
    <property type="match status" value="1"/>
</dbReference>
<name>A0A563VTW6_9CYAN</name>
<proteinExistence type="predicted"/>
<evidence type="ECO:0000259" key="1">
    <source>
        <dbReference type="Pfam" id="PF06527"/>
    </source>
</evidence>
<dbReference type="EMBL" id="CAACVJ010000214">
    <property type="protein sequence ID" value="VEP14845.1"/>
    <property type="molecule type" value="Genomic_DNA"/>
</dbReference>
<sequence>MKFLVLPEPLELTYRLQKGIKVYGFVQVTSKPYEGESISHYLGRWRRYEVNSLSSSGGLGRFAGIGAVTARWEKFRFYHFPTQKELKAVSKVMEMDLEELIATLPTKDQPMKLEPIRLCAACYSDRPYHRLEWQFKSTAGCDRHKLRLLSKCPSCGERFPVPAKWIEGRCNNCGMKYSSMAKRQKPY</sequence>
<organism evidence="2 3">
    <name type="scientific">Hyella patelloides LEGE 07179</name>
    <dbReference type="NCBI Taxonomy" id="945734"/>
    <lineage>
        <taxon>Bacteria</taxon>
        <taxon>Bacillati</taxon>
        <taxon>Cyanobacteriota</taxon>
        <taxon>Cyanophyceae</taxon>
        <taxon>Pleurocapsales</taxon>
        <taxon>Hyellaceae</taxon>
        <taxon>Hyella</taxon>
    </lineage>
</organism>
<dbReference type="InterPro" id="IPR009492">
    <property type="entry name" value="TniQ"/>
</dbReference>